<proteinExistence type="predicted"/>
<evidence type="ECO:0000313" key="1">
    <source>
        <dbReference type="EMBL" id="RMX67682.1"/>
    </source>
</evidence>
<accession>A0A3M6VMY4</accession>
<protein>
    <submittedName>
        <fullName evidence="1">Uncharacterized protein</fullName>
    </submittedName>
</protein>
<dbReference type="AlphaFoldDB" id="A0A3M6VMY4"/>
<reference evidence="1 2" key="1">
    <citation type="submission" date="2018-06" db="EMBL/GenBank/DDBJ databases">
        <title>Comparative genomics of downy mildews reveals potential adaptations to biotrophy.</title>
        <authorList>
            <person name="Fletcher K."/>
            <person name="Klosterman S.J."/>
            <person name="Derevnina L."/>
            <person name="Martin F."/>
            <person name="Koike S."/>
            <person name="Reyes Chin-Wo S."/>
            <person name="Mou B."/>
            <person name="Michelmore R."/>
        </authorList>
    </citation>
    <scope>NUCLEOTIDE SEQUENCE [LARGE SCALE GENOMIC DNA]</scope>
    <source>
        <strain evidence="1 2">R14</strain>
    </source>
</reference>
<dbReference type="VEuPathDB" id="FungiDB:DD237_000762"/>
<evidence type="ECO:0000313" key="2">
    <source>
        <dbReference type="Proteomes" id="UP000282087"/>
    </source>
</evidence>
<organism evidence="1 2">
    <name type="scientific">Peronospora effusa</name>
    <dbReference type="NCBI Taxonomy" id="542832"/>
    <lineage>
        <taxon>Eukaryota</taxon>
        <taxon>Sar</taxon>
        <taxon>Stramenopiles</taxon>
        <taxon>Oomycota</taxon>
        <taxon>Peronosporomycetes</taxon>
        <taxon>Peronosporales</taxon>
        <taxon>Peronosporaceae</taxon>
        <taxon>Peronospora</taxon>
    </lineage>
</organism>
<comment type="caution">
    <text evidence="1">The sequence shown here is derived from an EMBL/GenBank/DDBJ whole genome shotgun (WGS) entry which is preliminary data.</text>
</comment>
<dbReference type="Proteomes" id="UP000282087">
    <property type="component" value="Unassembled WGS sequence"/>
</dbReference>
<sequence>MQHFHVSFNIIVLASLQREAVEAPFRRFGVELDTQLLPQSNGNLKRATRNMLRRIDVFTIGTMCYECFFGSLSK</sequence>
<keyword evidence="2" id="KW-1185">Reference proteome</keyword>
<name>A0A3M6VMY4_9STRA</name>
<dbReference type="EMBL" id="QLLG01000160">
    <property type="protein sequence ID" value="RMX67682.1"/>
    <property type="molecule type" value="Genomic_DNA"/>
</dbReference>
<gene>
    <name evidence="1" type="ORF">DD238_000634</name>
</gene>